<dbReference type="InterPro" id="IPR043129">
    <property type="entry name" value="ATPase_NBD"/>
</dbReference>
<gene>
    <name evidence="1" type="ORF">S01H4_57484</name>
</gene>
<proteinExistence type="predicted"/>
<protein>
    <submittedName>
        <fullName evidence="1">Uncharacterized protein</fullName>
    </submittedName>
</protein>
<comment type="caution">
    <text evidence="1">The sequence shown here is derived from an EMBL/GenBank/DDBJ whole genome shotgun (WGS) entry which is preliminary data.</text>
</comment>
<dbReference type="EMBL" id="BART01033454">
    <property type="protein sequence ID" value="GAH07561.1"/>
    <property type="molecule type" value="Genomic_DNA"/>
</dbReference>
<organism evidence="1">
    <name type="scientific">marine sediment metagenome</name>
    <dbReference type="NCBI Taxonomy" id="412755"/>
    <lineage>
        <taxon>unclassified sequences</taxon>
        <taxon>metagenomes</taxon>
        <taxon>ecological metagenomes</taxon>
    </lineage>
</organism>
<sequence length="81" mass="9123">MEAPKIPDKITEKTSAANEFTDLSDKDDIIKFFVPDNLQNAIFTGASVIGSLPSFQNFFITAEEFQADNNILYRDISDIFK</sequence>
<name>X1CGY9_9ZZZZ</name>
<dbReference type="AlphaFoldDB" id="X1CGY9"/>
<reference evidence="1" key="1">
    <citation type="journal article" date="2014" name="Front. Microbiol.">
        <title>High frequency of phylogenetically diverse reductive dehalogenase-homologous genes in deep subseafloor sedimentary metagenomes.</title>
        <authorList>
            <person name="Kawai M."/>
            <person name="Futagami T."/>
            <person name="Toyoda A."/>
            <person name="Takaki Y."/>
            <person name="Nishi S."/>
            <person name="Hori S."/>
            <person name="Arai W."/>
            <person name="Tsubouchi T."/>
            <person name="Morono Y."/>
            <person name="Uchiyama I."/>
            <person name="Ito T."/>
            <person name="Fujiyama A."/>
            <person name="Inagaki F."/>
            <person name="Takami H."/>
        </authorList>
    </citation>
    <scope>NUCLEOTIDE SEQUENCE</scope>
    <source>
        <strain evidence="1">Expedition CK06-06</strain>
    </source>
</reference>
<accession>X1CGY9</accession>
<dbReference type="SUPFAM" id="SSF53067">
    <property type="entry name" value="Actin-like ATPase domain"/>
    <property type="match status" value="1"/>
</dbReference>
<evidence type="ECO:0000313" key="1">
    <source>
        <dbReference type="EMBL" id="GAH07561.1"/>
    </source>
</evidence>